<proteinExistence type="inferred from homology"/>
<feature type="domain" description="Cytochrome b5 heme-binding" evidence="8">
    <location>
        <begin position="59"/>
        <end position="174"/>
    </location>
</feature>
<dbReference type="FunCoup" id="A0A4Q1BE73">
    <property type="interactions" value="341"/>
</dbReference>
<dbReference type="InterPro" id="IPR050577">
    <property type="entry name" value="MAPR/NEUFC/NENF-like"/>
</dbReference>
<dbReference type="SUPFAM" id="SSF55856">
    <property type="entry name" value="Cytochrome b5-like heme/steroid binding domain"/>
    <property type="match status" value="1"/>
</dbReference>
<keyword evidence="2" id="KW-0349">Heme</keyword>
<dbReference type="GO" id="GO:0016020">
    <property type="term" value="C:membrane"/>
    <property type="evidence" value="ECO:0007669"/>
    <property type="project" value="TreeGrafter"/>
</dbReference>
<dbReference type="OrthoDB" id="547796at2759"/>
<sequence length="178" mass="20236">MSLSNPLNLLLIPPILYLAYRLIFPSPSTDPSIIPSNYSNEIYNWMPAKHPEVLVYKKYTPEELSIYDGKNPGERILLAIMRVGRDGVIKGGEERTVFDVTSGRSFYGPDGMYGNFAGRDASRGMAKQSFDDDMITPLDQPLDLLSDLTKSEIENMQGWHEHFERKYIVCGELVNEKR</sequence>
<keyword evidence="5" id="KW-0408">Iron</keyword>
<feature type="chain" id="PRO_5020356223" description="Cytochrome b5 heme-binding domain-containing protein" evidence="7">
    <location>
        <begin position="22"/>
        <end position="178"/>
    </location>
</feature>
<dbReference type="InterPro" id="IPR036400">
    <property type="entry name" value="Cyt_B5-like_heme/steroid_sf"/>
</dbReference>
<evidence type="ECO:0000256" key="6">
    <source>
        <dbReference type="ARBA" id="ARBA00038357"/>
    </source>
</evidence>
<dbReference type="GO" id="GO:0005783">
    <property type="term" value="C:endoplasmic reticulum"/>
    <property type="evidence" value="ECO:0007669"/>
    <property type="project" value="UniProtKB-SubCell"/>
</dbReference>
<protein>
    <recommendedName>
        <fullName evidence="8">Cytochrome b5 heme-binding domain-containing protein</fullName>
    </recommendedName>
</protein>
<name>A0A4Q1BE73_TREME</name>
<dbReference type="PANTHER" id="PTHR10281">
    <property type="entry name" value="MEMBRANE-ASSOCIATED PROGESTERONE RECEPTOR COMPONENT-RELATED"/>
    <property type="match status" value="1"/>
</dbReference>
<dbReference type="AlphaFoldDB" id="A0A4Q1BE73"/>
<comment type="similarity">
    <text evidence="6">Belongs to the cytochrome b5 family. MAPR subfamily.</text>
</comment>
<feature type="signal peptide" evidence="7">
    <location>
        <begin position="1"/>
        <end position="21"/>
    </location>
</feature>
<dbReference type="Proteomes" id="UP000289152">
    <property type="component" value="Unassembled WGS sequence"/>
</dbReference>
<keyword evidence="3" id="KW-0479">Metal-binding</keyword>
<evidence type="ECO:0000256" key="3">
    <source>
        <dbReference type="ARBA" id="ARBA00022723"/>
    </source>
</evidence>
<dbReference type="EMBL" id="SDIL01000095">
    <property type="protein sequence ID" value="RXK36496.1"/>
    <property type="molecule type" value="Genomic_DNA"/>
</dbReference>
<evidence type="ECO:0000256" key="2">
    <source>
        <dbReference type="ARBA" id="ARBA00022617"/>
    </source>
</evidence>
<reference evidence="9 10" key="1">
    <citation type="submission" date="2016-06" db="EMBL/GenBank/DDBJ databases">
        <title>Evolution of pathogenesis and genome organization in the Tremellales.</title>
        <authorList>
            <person name="Cuomo C."/>
            <person name="Litvintseva A."/>
            <person name="Heitman J."/>
            <person name="Chen Y."/>
            <person name="Sun S."/>
            <person name="Springer D."/>
            <person name="Dromer F."/>
            <person name="Young S."/>
            <person name="Zeng Q."/>
            <person name="Chapman S."/>
            <person name="Gujja S."/>
            <person name="Saif S."/>
            <person name="Birren B."/>
        </authorList>
    </citation>
    <scope>NUCLEOTIDE SEQUENCE [LARGE SCALE GENOMIC DNA]</scope>
    <source>
        <strain evidence="9 10">ATCC 28783</strain>
    </source>
</reference>
<keyword evidence="7" id="KW-0732">Signal</keyword>
<keyword evidence="4" id="KW-0256">Endoplasmic reticulum</keyword>
<dbReference type="GO" id="GO:0046872">
    <property type="term" value="F:metal ion binding"/>
    <property type="evidence" value="ECO:0007669"/>
    <property type="project" value="UniProtKB-KW"/>
</dbReference>
<dbReference type="SMART" id="SM01117">
    <property type="entry name" value="Cyt-b5"/>
    <property type="match status" value="1"/>
</dbReference>
<keyword evidence="10" id="KW-1185">Reference proteome</keyword>
<dbReference type="InterPro" id="IPR001199">
    <property type="entry name" value="Cyt_B5-like_heme/steroid-bd"/>
</dbReference>
<dbReference type="Pfam" id="PF00173">
    <property type="entry name" value="Cyt-b5"/>
    <property type="match status" value="1"/>
</dbReference>
<evidence type="ECO:0000313" key="9">
    <source>
        <dbReference type="EMBL" id="RXK36496.1"/>
    </source>
</evidence>
<dbReference type="InParanoid" id="A0A4Q1BE73"/>
<evidence type="ECO:0000256" key="1">
    <source>
        <dbReference type="ARBA" id="ARBA00004240"/>
    </source>
</evidence>
<accession>A0A4Q1BE73</accession>
<organism evidence="9 10">
    <name type="scientific">Tremella mesenterica</name>
    <name type="common">Jelly fungus</name>
    <dbReference type="NCBI Taxonomy" id="5217"/>
    <lineage>
        <taxon>Eukaryota</taxon>
        <taxon>Fungi</taxon>
        <taxon>Dikarya</taxon>
        <taxon>Basidiomycota</taxon>
        <taxon>Agaricomycotina</taxon>
        <taxon>Tremellomycetes</taxon>
        <taxon>Tremellales</taxon>
        <taxon>Tremellaceae</taxon>
        <taxon>Tremella</taxon>
    </lineage>
</organism>
<dbReference type="PANTHER" id="PTHR10281:SF72">
    <property type="entry name" value="NEUDESIN"/>
    <property type="match status" value="1"/>
</dbReference>
<comment type="subcellular location">
    <subcellularLocation>
        <location evidence="1">Endoplasmic reticulum</location>
    </subcellularLocation>
</comment>
<evidence type="ECO:0000259" key="8">
    <source>
        <dbReference type="SMART" id="SM01117"/>
    </source>
</evidence>
<evidence type="ECO:0000313" key="10">
    <source>
        <dbReference type="Proteomes" id="UP000289152"/>
    </source>
</evidence>
<gene>
    <name evidence="9" type="ORF">M231_06217</name>
</gene>
<evidence type="ECO:0000256" key="4">
    <source>
        <dbReference type="ARBA" id="ARBA00022824"/>
    </source>
</evidence>
<dbReference type="STRING" id="5217.A0A4Q1BE73"/>
<evidence type="ECO:0000256" key="7">
    <source>
        <dbReference type="SAM" id="SignalP"/>
    </source>
</evidence>
<evidence type="ECO:0000256" key="5">
    <source>
        <dbReference type="ARBA" id="ARBA00023004"/>
    </source>
</evidence>
<comment type="caution">
    <text evidence="9">The sequence shown here is derived from an EMBL/GenBank/DDBJ whole genome shotgun (WGS) entry which is preliminary data.</text>
</comment>
<dbReference type="VEuPathDB" id="FungiDB:TREMEDRAFT_26956"/>
<dbReference type="Gene3D" id="3.10.120.10">
    <property type="entry name" value="Cytochrome b5-like heme/steroid binding domain"/>
    <property type="match status" value="1"/>
</dbReference>
<dbReference type="OMA" id="ANEWETQ"/>